<keyword evidence="2" id="KW-1185">Reference proteome</keyword>
<dbReference type="EMBL" id="KV423922">
    <property type="protein sequence ID" value="KZT61501.1"/>
    <property type="molecule type" value="Genomic_DNA"/>
</dbReference>
<dbReference type="Proteomes" id="UP000076842">
    <property type="component" value="Unassembled WGS sequence"/>
</dbReference>
<proteinExistence type="predicted"/>
<reference evidence="1 2" key="1">
    <citation type="journal article" date="2016" name="Mol. Biol. Evol.">
        <title>Comparative Genomics of Early-Diverging Mushroom-Forming Fungi Provides Insights into the Origins of Lignocellulose Decay Capabilities.</title>
        <authorList>
            <person name="Nagy L.G."/>
            <person name="Riley R."/>
            <person name="Tritt A."/>
            <person name="Adam C."/>
            <person name="Daum C."/>
            <person name="Floudas D."/>
            <person name="Sun H."/>
            <person name="Yadav J.S."/>
            <person name="Pangilinan J."/>
            <person name="Larsson K.H."/>
            <person name="Matsuura K."/>
            <person name="Barry K."/>
            <person name="Labutti K."/>
            <person name="Kuo R."/>
            <person name="Ohm R.A."/>
            <person name="Bhattacharya S.S."/>
            <person name="Shirouzu T."/>
            <person name="Yoshinaga Y."/>
            <person name="Martin F.M."/>
            <person name="Grigoriev I.V."/>
            <person name="Hibbett D.S."/>
        </authorList>
    </citation>
    <scope>NUCLEOTIDE SEQUENCE [LARGE SCALE GENOMIC DNA]</scope>
    <source>
        <strain evidence="1 2">HHB12733</strain>
    </source>
</reference>
<organism evidence="1 2">
    <name type="scientific">Calocera cornea HHB12733</name>
    <dbReference type="NCBI Taxonomy" id="1353952"/>
    <lineage>
        <taxon>Eukaryota</taxon>
        <taxon>Fungi</taxon>
        <taxon>Dikarya</taxon>
        <taxon>Basidiomycota</taxon>
        <taxon>Agaricomycotina</taxon>
        <taxon>Dacrymycetes</taxon>
        <taxon>Dacrymycetales</taxon>
        <taxon>Dacrymycetaceae</taxon>
        <taxon>Calocera</taxon>
    </lineage>
</organism>
<accession>A0A165J869</accession>
<gene>
    <name evidence="1" type="ORF">CALCODRAFT_363462</name>
</gene>
<evidence type="ECO:0000313" key="2">
    <source>
        <dbReference type="Proteomes" id="UP000076842"/>
    </source>
</evidence>
<name>A0A165J869_9BASI</name>
<dbReference type="AlphaFoldDB" id="A0A165J869"/>
<evidence type="ECO:0000313" key="1">
    <source>
        <dbReference type="EMBL" id="KZT61501.1"/>
    </source>
</evidence>
<sequence length="239" mass="27165">MIHEILDSALRRKLLGMVQLRTGTPALPTHRYLSAHHATSIAEPNIFHDSCPCDQPEPVNETEGERVPKNRGFRKVASCPCGWRATPTRSFSSGAADNTMTTSLPNFTLDCEFLQSALEDPPESIARRHLDLGTRLWLASYPMSSLPAATRCRRFVRMNDTTAFIFSSHIPGYADAQASDCFERSCLWRTRKSLKYPPVLKWSRLLAPQRYHSPQLFPAVFDGFNRNSQRLCEDHLETW</sequence>
<dbReference type="InParanoid" id="A0A165J869"/>
<protein>
    <submittedName>
        <fullName evidence="1">Uncharacterized protein</fullName>
    </submittedName>
</protein>